<dbReference type="SUPFAM" id="SSF50346">
    <property type="entry name" value="PRC-barrel domain"/>
    <property type="match status" value="1"/>
</dbReference>
<evidence type="ECO:0000256" key="6">
    <source>
        <dbReference type="SAM" id="MobiDB-lite"/>
    </source>
</evidence>
<feature type="compositionally biased region" description="Low complexity" evidence="6">
    <location>
        <begin position="966"/>
        <end position="981"/>
    </location>
</feature>
<feature type="compositionally biased region" description="Gly residues" evidence="6">
    <location>
        <begin position="1539"/>
        <end position="1548"/>
    </location>
</feature>
<evidence type="ECO:0000256" key="2">
    <source>
        <dbReference type="ARBA" id="ARBA00022801"/>
    </source>
</evidence>
<dbReference type="GO" id="GO:0004806">
    <property type="term" value="F:triacylglycerol lipase activity"/>
    <property type="evidence" value="ECO:0007669"/>
    <property type="project" value="InterPro"/>
</dbReference>
<dbReference type="Pfam" id="PF11815">
    <property type="entry name" value="DUF3336"/>
    <property type="match status" value="1"/>
</dbReference>
<feature type="region of interest" description="Disordered" evidence="6">
    <location>
        <begin position="530"/>
        <end position="553"/>
    </location>
</feature>
<dbReference type="Pfam" id="PF00651">
    <property type="entry name" value="BTB"/>
    <property type="match status" value="1"/>
</dbReference>
<evidence type="ECO:0000256" key="5">
    <source>
        <dbReference type="PROSITE-ProRule" id="PRU01161"/>
    </source>
</evidence>
<evidence type="ECO:0000313" key="10">
    <source>
        <dbReference type="Proteomes" id="UP000239649"/>
    </source>
</evidence>
<feature type="short sequence motif" description="GXSXG" evidence="5">
    <location>
        <begin position="296"/>
        <end position="300"/>
    </location>
</feature>
<feature type="region of interest" description="Disordered" evidence="6">
    <location>
        <begin position="1315"/>
        <end position="1559"/>
    </location>
</feature>
<dbReference type="Gene3D" id="3.30.710.10">
    <property type="entry name" value="Potassium Channel Kv1.1, Chain A"/>
    <property type="match status" value="1"/>
</dbReference>
<feature type="active site" description="Nucleophile" evidence="5">
    <location>
        <position position="298"/>
    </location>
</feature>
<feature type="compositionally biased region" description="Gly residues" evidence="6">
    <location>
        <begin position="951"/>
        <end position="960"/>
    </location>
</feature>
<feature type="compositionally biased region" description="Low complexity" evidence="6">
    <location>
        <begin position="1430"/>
        <end position="1446"/>
    </location>
</feature>
<keyword evidence="2 5" id="KW-0378">Hydrolase</keyword>
<dbReference type="PANTHER" id="PTHR14226">
    <property type="entry name" value="NEUROPATHY TARGET ESTERASE/SWISS CHEESE D.MELANOGASTER"/>
    <property type="match status" value="1"/>
</dbReference>
<dbReference type="SUPFAM" id="SSF52151">
    <property type="entry name" value="FabD/lysophospholipase-like"/>
    <property type="match status" value="1"/>
</dbReference>
<gene>
    <name evidence="9" type="ORF">C2E20_8773</name>
</gene>
<accession>A0A2P6V0C9</accession>
<feature type="domain" description="BTB" evidence="7">
    <location>
        <begin position="604"/>
        <end position="682"/>
    </location>
</feature>
<evidence type="ECO:0000313" key="9">
    <source>
        <dbReference type="EMBL" id="PSC67552.1"/>
    </source>
</evidence>
<dbReference type="OrthoDB" id="539916at2759"/>
<dbReference type="STRING" id="554055.A0A2P6V0C9"/>
<dbReference type="Pfam" id="PF01734">
    <property type="entry name" value="Patatin"/>
    <property type="match status" value="1"/>
</dbReference>
<evidence type="ECO:0000256" key="4">
    <source>
        <dbReference type="ARBA" id="ARBA00023098"/>
    </source>
</evidence>
<name>A0A2P6V0C9_9CHLO</name>
<comment type="caution">
    <text evidence="9">The sequence shown here is derived from an EMBL/GenBank/DDBJ whole genome shotgun (WGS) entry which is preliminary data.</text>
</comment>
<feature type="compositionally biased region" description="Polar residues" evidence="6">
    <location>
        <begin position="531"/>
        <end position="548"/>
    </location>
</feature>
<comment type="pathway">
    <text evidence="1">Protein modification; protein ubiquitination.</text>
</comment>
<dbReference type="Gene3D" id="3.40.1090.10">
    <property type="entry name" value="Cytosolic phospholipase A2 catalytic domain"/>
    <property type="match status" value="2"/>
</dbReference>
<evidence type="ECO:0008006" key="11">
    <source>
        <dbReference type="Google" id="ProtNLM"/>
    </source>
</evidence>
<reference evidence="9 10" key="1">
    <citation type="journal article" date="2018" name="Plant J.">
        <title>Genome sequences of Chlorella sorokiniana UTEX 1602 and Micractinium conductrix SAG 241.80: implications to maltose excretion by a green alga.</title>
        <authorList>
            <person name="Arriola M.B."/>
            <person name="Velmurugan N."/>
            <person name="Zhang Y."/>
            <person name="Plunkett M.H."/>
            <person name="Hondzo H."/>
            <person name="Barney B.M."/>
        </authorList>
    </citation>
    <scope>NUCLEOTIDE SEQUENCE [LARGE SCALE GENOMIC DNA]</scope>
    <source>
        <strain evidence="9 10">SAG 241.80</strain>
    </source>
</reference>
<evidence type="ECO:0000259" key="8">
    <source>
        <dbReference type="PROSITE" id="PS51635"/>
    </source>
</evidence>
<feature type="compositionally biased region" description="Low complexity" evidence="6">
    <location>
        <begin position="988"/>
        <end position="1010"/>
    </location>
</feature>
<feature type="compositionally biased region" description="Low complexity" evidence="6">
    <location>
        <begin position="1493"/>
        <end position="1527"/>
    </location>
</feature>
<feature type="compositionally biased region" description="Low complexity" evidence="6">
    <location>
        <begin position="1323"/>
        <end position="1338"/>
    </location>
</feature>
<feature type="compositionally biased region" description="Low complexity" evidence="6">
    <location>
        <begin position="1453"/>
        <end position="1462"/>
    </location>
</feature>
<dbReference type="Pfam" id="PF05239">
    <property type="entry name" value="PRC"/>
    <property type="match status" value="1"/>
</dbReference>
<feature type="domain" description="PNPLA" evidence="8">
    <location>
        <begin position="265"/>
        <end position="464"/>
    </location>
</feature>
<evidence type="ECO:0000256" key="1">
    <source>
        <dbReference type="ARBA" id="ARBA00004906"/>
    </source>
</evidence>
<dbReference type="InterPro" id="IPR002641">
    <property type="entry name" value="PNPLA_dom"/>
</dbReference>
<keyword evidence="10" id="KW-1185">Reference proteome</keyword>
<protein>
    <recommendedName>
        <fullName evidence="11">Patatin</fullName>
    </recommendedName>
</protein>
<feature type="compositionally biased region" description="Pro residues" evidence="6">
    <location>
        <begin position="1415"/>
        <end position="1429"/>
    </location>
</feature>
<feature type="short sequence motif" description="GXGXXG" evidence="5">
    <location>
        <begin position="269"/>
        <end position="274"/>
    </location>
</feature>
<dbReference type="InterPro" id="IPR011033">
    <property type="entry name" value="PRC_barrel-like_sf"/>
</dbReference>
<keyword evidence="3 5" id="KW-0442">Lipid degradation</keyword>
<dbReference type="Gene3D" id="2.30.30.240">
    <property type="entry name" value="PRC-barrel domain"/>
    <property type="match status" value="2"/>
</dbReference>
<dbReference type="GO" id="GO:0016042">
    <property type="term" value="P:lipid catabolic process"/>
    <property type="evidence" value="ECO:0007669"/>
    <property type="project" value="UniProtKB-UniRule"/>
</dbReference>
<dbReference type="InterPro" id="IPR021771">
    <property type="entry name" value="Triacylglycerol_lipase_N"/>
</dbReference>
<dbReference type="CDD" id="cd18186">
    <property type="entry name" value="BTB_POZ_ZBTB_KLHL-like"/>
    <property type="match status" value="1"/>
</dbReference>
<feature type="active site" description="Proton acceptor" evidence="5">
    <location>
        <position position="451"/>
    </location>
</feature>
<dbReference type="PROSITE" id="PS51635">
    <property type="entry name" value="PNPLA"/>
    <property type="match status" value="1"/>
</dbReference>
<dbReference type="InterPro" id="IPR027275">
    <property type="entry name" value="PRC-brl_dom"/>
</dbReference>
<dbReference type="EMBL" id="LHPF02000054">
    <property type="protein sequence ID" value="PSC67552.1"/>
    <property type="molecule type" value="Genomic_DNA"/>
</dbReference>
<feature type="compositionally biased region" description="Low complexity" evidence="6">
    <location>
        <begin position="1394"/>
        <end position="1414"/>
    </location>
</feature>
<proteinExistence type="predicted"/>
<evidence type="ECO:0000259" key="7">
    <source>
        <dbReference type="PROSITE" id="PS50097"/>
    </source>
</evidence>
<keyword evidence="4 5" id="KW-0443">Lipid metabolism</keyword>
<feature type="compositionally biased region" description="Low complexity" evidence="6">
    <location>
        <begin position="1346"/>
        <end position="1387"/>
    </location>
</feature>
<dbReference type="PROSITE" id="PS50097">
    <property type="entry name" value="BTB"/>
    <property type="match status" value="1"/>
</dbReference>
<dbReference type="InterPro" id="IPR000210">
    <property type="entry name" value="BTB/POZ_dom"/>
</dbReference>
<feature type="region of interest" description="Disordered" evidence="6">
    <location>
        <begin position="948"/>
        <end position="1010"/>
    </location>
</feature>
<sequence length="1559" mass="166617">MAARRQATVWPLPVGRRSVEPAMALPGQLHPWGRVQLALALLEDPCGVRAAVAALLRRAVAAVGWLLAAVRRRRASLATRPSGGHSTLRRWHLALAAAVGYKLLRAGLAALWRVLASGTVRNERRRLQAKMQQAGAYEEWAKAASALDALTDRKCQPEAVPPRQARQLAALQQRADTLGALRKQGDVWCLMVALRLDYDRRAKGAAMTALLEPLSRCSLAMPAVASYIQEVEACLRHVADCEDLPLTDRLAFLRELRHAYGRTSLLLSGGGSLGFWHNGVVRALLQANLLPRVVAGSSSGSIAAAVLCTHTEEEMHELTGVFHQTPGFDFFAHDSTTQHVRHLLKTGSIQDHEFFQGCLRKLFGDLTFLDAYQRSGRVLNIAVTAADTREPSRLLNNLTAPNVLVWSAVACSSAFPFLFAAMDLLARDASGAIVKFSETGAAQARQRRWCDGSLEDDLPMEGLRCLGTVAACAIDVAINERLAALTRKERRQALALRAASQGPEQTASSLRPSLPSWLLTPELPWGLLPAASTSEGSLEGSQPNSRSEASLADQAAAGAAEAAAAAAAAQGGAGAMAAVPIHADVDWENPADWYMGNPRIAALADMHIKHPSGVPLPAHQAILSQQSAVLRELFCTLRVPVGSKRKAADEEVVLESPFKDFSLQEVAHLLRFLYNPDDCVPANLKAAEAQLPGLLRLAHALDAPKLLAAISEGAISRVQELEGVLRWLPLAEECQLHAAWGEGVRTVAGRVLSATPGLYHGRAGPAGVATCVQQLDMLPQSVLAAALTAVAMTANAASPVCRDELAKCVPDARLLASLRSPGLQEASCTWTVPGFLQLLEQAPPLPPEQRKLVSPAFGSSNRWELHVCSQVLTNAAGVLEPWVSAHLAARIPKDSGTALHAKASIQLLDAAGDPEKFIDLDRRFSAAAICNASRSRVSRAPALRVAARFAGGSGGGGGGARPPQPQQQQFQQQGYQQQPTYQQPPPGYRQQQQQQPAGPQQAAPRQPRQPLPAVRRVGVAAAPPAQQPAATSLQRLAAAAAVALPEPATQAVRALAASEPPPEVVLRRSQLVNKEVITRTSGRRLGWVNQLYVDPGALAVASLYLRQSASQLVAVGERSADQDHVLLSSLRQIGDVVLVHDERALSDPPADEALGYCRLVGAEVVTEAGKLLGRVRDYSFDPDSGAVATIQYDQLGQPSLPQSLFSCYTITWDDVKALGPTRLLVRADTEAQAIKENEGIVDDGLSWLAEIVLGPSSDTKRRDGAAPAAGAAAPALATAAGPAGESYRSDPQYWQWYAEHGRRYAQEFGVRVDPPAGWVEPGAAQQQQQQPPQRQAPRALPPPQAPTFAQAVQAAPPQQQAQQQSYQQQLFQQQRQAVPAGGSAWGAAPPPPAQQEQQWYGAPQQQAPYQQQPARRPPPQQQQGPPPPAGMQQQQYRQPQGGAQRPQAPPQQQPRQQQALPQNGIPIIDRTPLPPFRRRDADGNYGAPPTAGAARQPAMQQQAAPARPQAPPQQAQQQQAQQAQRAPLVEPDAVIPGGAASGGGGSTGGLTQVAEFRQL</sequence>
<dbReference type="InterPro" id="IPR011333">
    <property type="entry name" value="SKP1/BTB/POZ_sf"/>
</dbReference>
<dbReference type="PANTHER" id="PTHR14226:SF10">
    <property type="entry name" value="TRIACYLGLYCEROL LIPASE 4-RELATED"/>
    <property type="match status" value="1"/>
</dbReference>
<evidence type="ECO:0000256" key="3">
    <source>
        <dbReference type="ARBA" id="ARBA00022963"/>
    </source>
</evidence>
<dbReference type="InterPro" id="IPR016035">
    <property type="entry name" value="Acyl_Trfase/lysoPLipase"/>
</dbReference>
<dbReference type="InterPro" id="IPR050301">
    <property type="entry name" value="NTE"/>
</dbReference>
<dbReference type="Proteomes" id="UP000239649">
    <property type="component" value="Unassembled WGS sequence"/>
</dbReference>
<organism evidence="9 10">
    <name type="scientific">Micractinium conductrix</name>
    <dbReference type="NCBI Taxonomy" id="554055"/>
    <lineage>
        <taxon>Eukaryota</taxon>
        <taxon>Viridiplantae</taxon>
        <taxon>Chlorophyta</taxon>
        <taxon>core chlorophytes</taxon>
        <taxon>Trebouxiophyceae</taxon>
        <taxon>Chlorellales</taxon>
        <taxon>Chlorellaceae</taxon>
        <taxon>Chlorella clade</taxon>
        <taxon>Micractinium</taxon>
    </lineage>
</organism>
<comment type="caution">
    <text evidence="5">Lacks conserved residue(s) required for the propagation of feature annotation.</text>
</comment>